<comment type="caution">
    <text evidence="1">The sequence shown here is derived from an EMBL/GenBank/DDBJ whole genome shotgun (WGS) entry which is preliminary data.</text>
</comment>
<dbReference type="AlphaFoldDB" id="A0AAN8WRR1"/>
<reference evidence="1 2" key="1">
    <citation type="submission" date="2023-11" db="EMBL/GenBank/DDBJ databases">
        <title>Halocaridina rubra genome assembly.</title>
        <authorList>
            <person name="Smith C."/>
        </authorList>
    </citation>
    <scope>NUCLEOTIDE SEQUENCE [LARGE SCALE GENOMIC DNA]</scope>
    <source>
        <strain evidence="1">EP-1</strain>
        <tissue evidence="1">Whole</tissue>
    </source>
</reference>
<sequence>MSEWEEFVGADFAEHGIHKRGVGITRAVSVLGYEHLGKDYSDIVPQGDNPRHQRVLEAMQGMASRRASTISKAVAQVTETKRRTSRFKILGLIVRSLLASQRNKSNENSLGNRVHVTPIEEGNFTAWK</sequence>
<evidence type="ECO:0000313" key="1">
    <source>
        <dbReference type="EMBL" id="KAK7063291.1"/>
    </source>
</evidence>
<dbReference type="Proteomes" id="UP001381693">
    <property type="component" value="Unassembled WGS sequence"/>
</dbReference>
<proteinExistence type="predicted"/>
<accession>A0AAN8WRR1</accession>
<keyword evidence="2" id="KW-1185">Reference proteome</keyword>
<organism evidence="1 2">
    <name type="scientific">Halocaridina rubra</name>
    <name type="common">Hawaiian red shrimp</name>
    <dbReference type="NCBI Taxonomy" id="373956"/>
    <lineage>
        <taxon>Eukaryota</taxon>
        <taxon>Metazoa</taxon>
        <taxon>Ecdysozoa</taxon>
        <taxon>Arthropoda</taxon>
        <taxon>Crustacea</taxon>
        <taxon>Multicrustacea</taxon>
        <taxon>Malacostraca</taxon>
        <taxon>Eumalacostraca</taxon>
        <taxon>Eucarida</taxon>
        <taxon>Decapoda</taxon>
        <taxon>Pleocyemata</taxon>
        <taxon>Caridea</taxon>
        <taxon>Atyoidea</taxon>
        <taxon>Atyidae</taxon>
        <taxon>Halocaridina</taxon>
    </lineage>
</organism>
<gene>
    <name evidence="1" type="ORF">SK128_012547</name>
</gene>
<protein>
    <submittedName>
        <fullName evidence="1">Uncharacterized protein</fullName>
    </submittedName>
</protein>
<dbReference type="EMBL" id="JAXCGZ010020886">
    <property type="protein sequence ID" value="KAK7063291.1"/>
    <property type="molecule type" value="Genomic_DNA"/>
</dbReference>
<evidence type="ECO:0000313" key="2">
    <source>
        <dbReference type="Proteomes" id="UP001381693"/>
    </source>
</evidence>
<name>A0AAN8WRR1_HALRR</name>